<evidence type="ECO:0000256" key="8">
    <source>
        <dbReference type="ARBA" id="ARBA00023010"/>
    </source>
</evidence>
<dbReference type="GeneID" id="22581556"/>
<evidence type="ECO:0000256" key="12">
    <source>
        <dbReference type="SAM" id="MobiDB-lite"/>
    </source>
</evidence>
<dbReference type="AlphaFoldDB" id="C1G4X8"/>
<dbReference type="PANTHER" id="PTHR12504">
    <property type="entry name" value="MITOCHONDRIAL IMPORT RECEPTOR SUBUNIT TOM22"/>
    <property type="match status" value="1"/>
</dbReference>
<evidence type="ECO:0000256" key="5">
    <source>
        <dbReference type="ARBA" id="ARBA00022787"/>
    </source>
</evidence>
<dbReference type="Pfam" id="PF04281">
    <property type="entry name" value="Tom22"/>
    <property type="match status" value="1"/>
</dbReference>
<evidence type="ECO:0000256" key="2">
    <source>
        <dbReference type="ARBA" id="ARBA00009874"/>
    </source>
</evidence>
<keyword evidence="10" id="KW-0472">Membrane</keyword>
<dbReference type="eggNOG" id="KOG4111">
    <property type="taxonomic scope" value="Eukaryota"/>
</dbReference>
<feature type="compositionally biased region" description="Acidic residues" evidence="12">
    <location>
        <begin position="26"/>
        <end position="39"/>
    </location>
</feature>
<dbReference type="Proteomes" id="UP000001628">
    <property type="component" value="Unassembled WGS sequence"/>
</dbReference>
<evidence type="ECO:0000313" key="14">
    <source>
        <dbReference type="Proteomes" id="UP000001628"/>
    </source>
</evidence>
<protein>
    <recommendedName>
        <fullName evidence="15">Mitochondrial import receptor subunit tom22</fullName>
    </recommendedName>
</protein>
<keyword evidence="4" id="KW-0812">Transmembrane</keyword>
<evidence type="ECO:0000256" key="6">
    <source>
        <dbReference type="ARBA" id="ARBA00022927"/>
    </source>
</evidence>
<dbReference type="InterPro" id="IPR005683">
    <property type="entry name" value="Tom22"/>
</dbReference>
<dbReference type="InParanoid" id="C1G4X8"/>
<dbReference type="FunCoup" id="C1G4X8">
    <property type="interactions" value="234"/>
</dbReference>
<comment type="subcellular location">
    <subcellularLocation>
        <location evidence="1">Mitochondrion outer membrane</location>
        <topology evidence="1">Single-pass membrane protein</topology>
    </subcellularLocation>
</comment>
<dbReference type="GO" id="GO:0006886">
    <property type="term" value="P:intracellular protein transport"/>
    <property type="evidence" value="ECO:0007669"/>
    <property type="project" value="InterPro"/>
</dbReference>
<dbReference type="EMBL" id="KN275958">
    <property type="protein sequence ID" value="EEH45844.2"/>
    <property type="molecule type" value="Genomic_DNA"/>
</dbReference>
<comment type="similarity">
    <text evidence="2">Belongs to the Tom22 family.</text>
</comment>
<evidence type="ECO:0000256" key="7">
    <source>
        <dbReference type="ARBA" id="ARBA00022989"/>
    </source>
</evidence>
<evidence type="ECO:0000313" key="13">
    <source>
        <dbReference type="EMBL" id="EEH45844.2"/>
    </source>
</evidence>
<dbReference type="GO" id="GO:0005742">
    <property type="term" value="C:mitochondrial outer membrane translocase complex"/>
    <property type="evidence" value="ECO:0007669"/>
    <property type="project" value="EnsemblFungi"/>
</dbReference>
<dbReference type="OrthoDB" id="10016939at2759"/>
<keyword evidence="14" id="KW-1185">Reference proteome</keyword>
<dbReference type="GO" id="GO:0008320">
    <property type="term" value="F:protein transmembrane transporter activity"/>
    <property type="evidence" value="ECO:0007669"/>
    <property type="project" value="EnsemblFungi"/>
</dbReference>
<dbReference type="CDD" id="cd22884">
    <property type="entry name" value="TOM22"/>
    <property type="match status" value="1"/>
</dbReference>
<proteinExistence type="inferred from homology"/>
<evidence type="ECO:0000256" key="10">
    <source>
        <dbReference type="ARBA" id="ARBA00023136"/>
    </source>
</evidence>
<evidence type="ECO:0000256" key="1">
    <source>
        <dbReference type="ARBA" id="ARBA00004572"/>
    </source>
</evidence>
<dbReference type="GO" id="GO:0030150">
    <property type="term" value="P:protein import into mitochondrial matrix"/>
    <property type="evidence" value="ECO:0007669"/>
    <property type="project" value="EnsemblFungi"/>
</dbReference>
<keyword evidence="3" id="KW-0813">Transport</keyword>
<keyword evidence="5" id="KW-1000">Mitochondrion outer membrane</keyword>
<evidence type="ECO:0000256" key="3">
    <source>
        <dbReference type="ARBA" id="ARBA00022448"/>
    </source>
</evidence>
<dbReference type="HOGENOM" id="CLU_094333_1_0_1"/>
<name>C1G4X8_PARBD</name>
<dbReference type="PANTHER" id="PTHR12504:SF0">
    <property type="entry name" value="MITOCHONDRIAL IMPORT RECEPTOR SUBUNIT TOM22 HOMOLOG"/>
    <property type="match status" value="1"/>
</dbReference>
<dbReference type="RefSeq" id="XP_010757152.1">
    <property type="nucleotide sequence ID" value="XM_010758850.1"/>
</dbReference>
<dbReference type="VEuPathDB" id="FungiDB:PADG_01994"/>
<dbReference type="KEGG" id="pbn:PADG_01994"/>
<evidence type="ECO:0000256" key="9">
    <source>
        <dbReference type="ARBA" id="ARBA00023128"/>
    </source>
</evidence>
<feature type="region of interest" description="Disordered" evidence="12">
    <location>
        <begin position="1"/>
        <end position="46"/>
    </location>
</feature>
<dbReference type="STRING" id="502780.C1G4X8"/>
<evidence type="ECO:0008006" key="15">
    <source>
        <dbReference type="Google" id="ProtNLM"/>
    </source>
</evidence>
<keyword evidence="9" id="KW-0496">Mitochondrion</keyword>
<keyword evidence="7" id="KW-1133">Transmembrane helix</keyword>
<reference evidence="13 14" key="1">
    <citation type="journal article" date="2011" name="PLoS Genet.">
        <title>Comparative genomic analysis of human fungal pathogens causing paracoccidioidomycosis.</title>
        <authorList>
            <person name="Desjardins C.A."/>
            <person name="Champion M.D."/>
            <person name="Holder J.W."/>
            <person name="Muszewska A."/>
            <person name="Goldberg J."/>
            <person name="Bailao A.M."/>
            <person name="Brigido M.M."/>
            <person name="Ferreira M.E."/>
            <person name="Garcia A.M."/>
            <person name="Grynberg M."/>
            <person name="Gujja S."/>
            <person name="Heiman D.I."/>
            <person name="Henn M.R."/>
            <person name="Kodira C.D."/>
            <person name="Leon-Narvaez H."/>
            <person name="Longo L.V."/>
            <person name="Ma L.J."/>
            <person name="Malavazi I."/>
            <person name="Matsuo A.L."/>
            <person name="Morais F.V."/>
            <person name="Pereira M."/>
            <person name="Rodriguez-Brito S."/>
            <person name="Sakthikumar S."/>
            <person name="Salem-Izacc S.M."/>
            <person name="Sykes S.M."/>
            <person name="Teixeira M.M."/>
            <person name="Vallejo M.C."/>
            <person name="Walter M.E."/>
            <person name="Yandava C."/>
            <person name="Young S."/>
            <person name="Zeng Q."/>
            <person name="Zucker J."/>
            <person name="Felipe M.S."/>
            <person name="Goldman G.H."/>
            <person name="Haas B.J."/>
            <person name="McEwen J.G."/>
            <person name="Nino-Vega G."/>
            <person name="Puccia R."/>
            <person name="San-Blas G."/>
            <person name="Soares C.M."/>
            <person name="Birren B.W."/>
            <person name="Cuomo C.A."/>
        </authorList>
    </citation>
    <scope>NUCLEOTIDE SEQUENCE [LARGE SCALE GENOMIC DNA]</scope>
    <source>
        <strain evidence="13 14">Pb18</strain>
    </source>
</reference>
<keyword evidence="6" id="KW-0653">Protein transport</keyword>
<dbReference type="GO" id="GO:0045040">
    <property type="term" value="P:protein insertion into mitochondrial outer membrane"/>
    <property type="evidence" value="ECO:0007669"/>
    <property type="project" value="EnsemblFungi"/>
</dbReference>
<gene>
    <name evidence="13" type="ORF">PADG_01994</name>
</gene>
<sequence>MVKLQEVEDEHFKEKPVQPKSGALFESDDDDFTDTDSEFSSESYDALPEDESLYERIAALKDIIPPQSRHRISNSLSSLASFAKSTVSFGGKTLWVLSTSAFLLGVPWALALAEEQQYVQMEREQGMIKGANEV</sequence>
<evidence type="ECO:0000256" key="4">
    <source>
        <dbReference type="ARBA" id="ARBA00022692"/>
    </source>
</evidence>
<dbReference type="OMA" id="LVWIVTT"/>
<keyword evidence="11" id="KW-0675">Receptor</keyword>
<keyword evidence="8" id="KW-0811">Translocation</keyword>
<organism evidence="13 14">
    <name type="scientific">Paracoccidioides brasiliensis (strain Pb18)</name>
    <dbReference type="NCBI Taxonomy" id="502780"/>
    <lineage>
        <taxon>Eukaryota</taxon>
        <taxon>Fungi</taxon>
        <taxon>Dikarya</taxon>
        <taxon>Ascomycota</taxon>
        <taxon>Pezizomycotina</taxon>
        <taxon>Eurotiomycetes</taxon>
        <taxon>Eurotiomycetidae</taxon>
        <taxon>Onygenales</taxon>
        <taxon>Ajellomycetaceae</taxon>
        <taxon>Paracoccidioides</taxon>
    </lineage>
</organism>
<accession>C1G4X8</accession>
<evidence type="ECO:0000256" key="11">
    <source>
        <dbReference type="ARBA" id="ARBA00023170"/>
    </source>
</evidence>